<evidence type="ECO:0000259" key="2">
    <source>
        <dbReference type="Pfam" id="PF07929"/>
    </source>
</evidence>
<name>A0A518DGA9_9BACT</name>
<keyword evidence="4" id="KW-1185">Reference proteome</keyword>
<dbReference type="InterPro" id="IPR024047">
    <property type="entry name" value="MM3350-like_sf"/>
</dbReference>
<gene>
    <name evidence="3" type="ORF">Pla175_39040</name>
</gene>
<evidence type="ECO:0000313" key="3">
    <source>
        <dbReference type="EMBL" id="QDU90499.1"/>
    </source>
</evidence>
<sequence length="325" mass="37785">MSRKKKKDTPNPPKRPSELVLPIKLSPEQRKPFLDNQAVRPGVKRRLRDAGDGVQTIGVTRKEFEQLYAVAVELGQRPGDKDDPDVVDALFELRDMAGLIEELDCGQAYALSRIEAAWKRQRVFEFVVMLRGEFPTIWRRIQVKDCTLETLDLHFAAAIGWARPTQHRFEIDGRTYVTHDPEDEIGYDLQFYENFRDESRTTLLELFRESPVPADWRYYRGRYTMSLHEVRFEGSPAVDRRATYPRCLGGQGAAPMKECHNANQHADYVYARRNHRTYNGQYYGIPFNPEKFDLPSVNRRLRAPQTPAARQVTLHAVYAPQKWYP</sequence>
<feature type="domain" description="Plasmid pRiA4b Orf3-like" evidence="2">
    <location>
        <begin position="123"/>
        <end position="294"/>
    </location>
</feature>
<dbReference type="AlphaFoldDB" id="A0A518DGA9"/>
<evidence type="ECO:0000256" key="1">
    <source>
        <dbReference type="SAM" id="MobiDB-lite"/>
    </source>
</evidence>
<dbReference type="PANTHER" id="PTHR41878">
    <property type="entry name" value="LEXA REPRESSOR-RELATED"/>
    <property type="match status" value="1"/>
</dbReference>
<protein>
    <submittedName>
        <fullName evidence="3">Plasmid pRiA4b ORF-3-like protein</fullName>
    </submittedName>
</protein>
<dbReference type="KEGG" id="pnd:Pla175_39040"/>
<dbReference type="Gene3D" id="3.10.290.30">
    <property type="entry name" value="MM3350-like"/>
    <property type="match status" value="1"/>
</dbReference>
<proteinExistence type="predicted"/>
<dbReference type="PANTHER" id="PTHR41878:SF1">
    <property type="entry name" value="TNPR PROTEIN"/>
    <property type="match status" value="1"/>
</dbReference>
<dbReference type="Proteomes" id="UP000317429">
    <property type="component" value="Chromosome"/>
</dbReference>
<dbReference type="EMBL" id="CP036291">
    <property type="protein sequence ID" value="QDU90499.1"/>
    <property type="molecule type" value="Genomic_DNA"/>
</dbReference>
<dbReference type="RefSeq" id="WP_145289102.1">
    <property type="nucleotide sequence ID" value="NZ_CP036291.1"/>
</dbReference>
<reference evidence="3 4" key="1">
    <citation type="submission" date="2019-02" db="EMBL/GenBank/DDBJ databases">
        <title>Deep-cultivation of Planctomycetes and their phenomic and genomic characterization uncovers novel biology.</title>
        <authorList>
            <person name="Wiegand S."/>
            <person name="Jogler M."/>
            <person name="Boedeker C."/>
            <person name="Pinto D."/>
            <person name="Vollmers J."/>
            <person name="Rivas-Marin E."/>
            <person name="Kohn T."/>
            <person name="Peeters S.H."/>
            <person name="Heuer A."/>
            <person name="Rast P."/>
            <person name="Oberbeckmann S."/>
            <person name="Bunk B."/>
            <person name="Jeske O."/>
            <person name="Meyerdierks A."/>
            <person name="Storesund J.E."/>
            <person name="Kallscheuer N."/>
            <person name="Luecker S."/>
            <person name="Lage O.M."/>
            <person name="Pohl T."/>
            <person name="Merkel B.J."/>
            <person name="Hornburger P."/>
            <person name="Mueller R.-W."/>
            <person name="Bruemmer F."/>
            <person name="Labrenz M."/>
            <person name="Spormann A.M."/>
            <person name="Op den Camp H."/>
            <person name="Overmann J."/>
            <person name="Amann R."/>
            <person name="Jetten M.S.M."/>
            <person name="Mascher T."/>
            <person name="Medema M.H."/>
            <person name="Devos D.P."/>
            <person name="Kaster A.-K."/>
            <person name="Ovreas L."/>
            <person name="Rohde M."/>
            <person name="Galperin M.Y."/>
            <person name="Jogler C."/>
        </authorList>
    </citation>
    <scope>NUCLEOTIDE SEQUENCE [LARGE SCALE GENOMIC DNA]</scope>
    <source>
        <strain evidence="3 4">Pla175</strain>
    </source>
</reference>
<dbReference type="InterPro" id="IPR012912">
    <property type="entry name" value="Plasmid_pRiA4b_Orf3-like"/>
</dbReference>
<organism evidence="3 4">
    <name type="scientific">Pirellulimonas nuda</name>
    <dbReference type="NCBI Taxonomy" id="2528009"/>
    <lineage>
        <taxon>Bacteria</taxon>
        <taxon>Pseudomonadati</taxon>
        <taxon>Planctomycetota</taxon>
        <taxon>Planctomycetia</taxon>
        <taxon>Pirellulales</taxon>
        <taxon>Lacipirellulaceae</taxon>
        <taxon>Pirellulimonas</taxon>
    </lineage>
</organism>
<dbReference type="OrthoDB" id="9801392at2"/>
<accession>A0A518DGA9</accession>
<dbReference type="SUPFAM" id="SSF159941">
    <property type="entry name" value="MM3350-like"/>
    <property type="match status" value="1"/>
</dbReference>
<evidence type="ECO:0000313" key="4">
    <source>
        <dbReference type="Proteomes" id="UP000317429"/>
    </source>
</evidence>
<dbReference type="Pfam" id="PF07929">
    <property type="entry name" value="PRiA4_ORF3"/>
    <property type="match status" value="1"/>
</dbReference>
<feature type="region of interest" description="Disordered" evidence="1">
    <location>
        <begin position="1"/>
        <end position="22"/>
    </location>
</feature>